<evidence type="ECO:0000313" key="3">
    <source>
        <dbReference type="Proteomes" id="UP000507470"/>
    </source>
</evidence>
<feature type="compositionally biased region" description="Low complexity" evidence="1">
    <location>
        <begin position="121"/>
        <end position="132"/>
    </location>
</feature>
<name>A0A6J8EN27_MYTCO</name>
<evidence type="ECO:0000313" key="2">
    <source>
        <dbReference type="EMBL" id="CAC5422039.1"/>
    </source>
</evidence>
<reference evidence="2 3" key="1">
    <citation type="submission" date="2020-06" db="EMBL/GenBank/DDBJ databases">
        <authorList>
            <person name="Li R."/>
            <person name="Bekaert M."/>
        </authorList>
    </citation>
    <scope>NUCLEOTIDE SEQUENCE [LARGE SCALE GENOMIC DNA]</scope>
    <source>
        <strain evidence="3">wild</strain>
    </source>
</reference>
<proteinExistence type="predicted"/>
<keyword evidence="3" id="KW-1185">Reference proteome</keyword>
<organism evidence="2 3">
    <name type="scientific">Mytilus coruscus</name>
    <name type="common">Sea mussel</name>
    <dbReference type="NCBI Taxonomy" id="42192"/>
    <lineage>
        <taxon>Eukaryota</taxon>
        <taxon>Metazoa</taxon>
        <taxon>Spiralia</taxon>
        <taxon>Lophotrochozoa</taxon>
        <taxon>Mollusca</taxon>
        <taxon>Bivalvia</taxon>
        <taxon>Autobranchia</taxon>
        <taxon>Pteriomorphia</taxon>
        <taxon>Mytilida</taxon>
        <taxon>Mytiloidea</taxon>
        <taxon>Mytilidae</taxon>
        <taxon>Mytilinae</taxon>
        <taxon>Mytilus</taxon>
    </lineage>
</organism>
<evidence type="ECO:0000256" key="1">
    <source>
        <dbReference type="SAM" id="MobiDB-lite"/>
    </source>
</evidence>
<feature type="region of interest" description="Disordered" evidence="1">
    <location>
        <begin position="99"/>
        <end position="141"/>
    </location>
</feature>
<dbReference type="Proteomes" id="UP000507470">
    <property type="component" value="Unassembled WGS sequence"/>
</dbReference>
<sequence length="197" mass="22077">MCEAGGFKLLRCQSNCRQLQPINGRWSVEILKTIIGQAKVFIRPIKKKLSTKPLEEVSENNTGIHEKCYQCEHFIAVCSLREHLKTCEENKIINDVECEDDSESTDHNTVDLQFNRPTVDNNLENNNGPQPNTQQKISTSRNTQNNVVVLSDGSLPVFSFLSQLSAETGSTIVIQDVIDSEEQKTDASETDDCCISQ</sequence>
<dbReference type="EMBL" id="CACVKT020009476">
    <property type="protein sequence ID" value="CAC5422039.1"/>
    <property type="molecule type" value="Genomic_DNA"/>
</dbReference>
<accession>A0A6J8EN27</accession>
<protein>
    <submittedName>
        <fullName evidence="2">Uncharacterized protein</fullName>
    </submittedName>
</protein>
<feature type="compositionally biased region" description="Polar residues" evidence="1">
    <location>
        <begin position="110"/>
        <end position="120"/>
    </location>
</feature>
<dbReference type="AlphaFoldDB" id="A0A6J8EN27"/>
<gene>
    <name evidence="2" type="ORF">MCOR_54111</name>
</gene>